<sequence length="192" mass="22150">MVDEMMIFKKMSVLLTEKDFVDAIVSVSLKDLTRSLFVRFEAKACPKFDLIHKTSVETVRCVGKTFMHMLSKCKRLKVDALGYMFTIAMRCAPSLAYLEKFRQYMAQANEKNLEDETAATLTNKKHVALLAEEDCTVLCTPRFEFQNVADFVLPETLRWLDELELQASFKLQANQLDSAKLARTRKKHHMVQ</sequence>
<proteinExistence type="predicted"/>
<accession>A0A7G2EH60</accession>
<protein>
    <submittedName>
        <fullName evidence="1">(thale cress) hypothetical protein</fullName>
    </submittedName>
</protein>
<evidence type="ECO:0000313" key="2">
    <source>
        <dbReference type="Proteomes" id="UP000516314"/>
    </source>
</evidence>
<gene>
    <name evidence="1" type="ORF">AT9943_LOCUS10662</name>
</gene>
<evidence type="ECO:0000313" key="1">
    <source>
        <dbReference type="EMBL" id="CAD5322664.1"/>
    </source>
</evidence>
<dbReference type="Proteomes" id="UP000516314">
    <property type="component" value="Chromosome 3"/>
</dbReference>
<dbReference type="EMBL" id="LR881468">
    <property type="protein sequence ID" value="CAD5322664.1"/>
    <property type="molecule type" value="Genomic_DNA"/>
</dbReference>
<organism evidence="1 2">
    <name type="scientific">Arabidopsis thaliana</name>
    <name type="common">Mouse-ear cress</name>
    <dbReference type="NCBI Taxonomy" id="3702"/>
    <lineage>
        <taxon>Eukaryota</taxon>
        <taxon>Viridiplantae</taxon>
        <taxon>Streptophyta</taxon>
        <taxon>Embryophyta</taxon>
        <taxon>Tracheophyta</taxon>
        <taxon>Spermatophyta</taxon>
        <taxon>Magnoliopsida</taxon>
        <taxon>eudicotyledons</taxon>
        <taxon>Gunneridae</taxon>
        <taxon>Pentapetalae</taxon>
        <taxon>rosids</taxon>
        <taxon>malvids</taxon>
        <taxon>Brassicales</taxon>
        <taxon>Brassicaceae</taxon>
        <taxon>Camelineae</taxon>
        <taxon>Arabidopsis</taxon>
    </lineage>
</organism>
<name>A0A7G2EH60_ARATH</name>
<reference evidence="1 2" key="1">
    <citation type="submission" date="2020-09" db="EMBL/GenBank/DDBJ databases">
        <authorList>
            <person name="Ashkenazy H."/>
        </authorList>
    </citation>
    <scope>NUCLEOTIDE SEQUENCE [LARGE SCALE GENOMIC DNA]</scope>
    <source>
        <strain evidence="2">cv. Cdm-0</strain>
    </source>
</reference>
<dbReference type="AlphaFoldDB" id="A0A7G2EH60"/>